<sequence length="414" mass="46091">MAGRGRPAGATNELLERMTQVLETLAHNQEAEPAEYRGLSSFTRHNPPKFERKFDPEGAQRWIADVEKIFHAMGCREEHKVTYATYILSGEAEDWSRFASQTLLQEDGYIPWETFKATFLGNYFPRDLKKQKAREFLELKQGNMSVGEYAAKFHELMKYWPHYQHNDGEEDLCAQFEHGLRPDIRAAVSVFQLTDLPTLVSKCRIFEANTKGKTVDTRIGGPVRQDRRPPRFSRGPYSSPNQSQVKGIVSQEDSSGGSGSFRRPLKCFKCGGPHIKKNCPQLPPTCDICGKMGHSASVCWSAPQKSGSVSVEQRPKSRASTGIKPNVKGKVFAMSGAEASKSEELIRGKCIIKDRLVDVLFDSGATHSFISVDCMRCLELPISELFCDVIVSTPTGKPVATSSVCLGCPVMRKS</sequence>
<dbReference type="GO" id="GO:0008270">
    <property type="term" value="F:zinc ion binding"/>
    <property type="evidence" value="ECO:0007669"/>
    <property type="project" value="InterPro"/>
</dbReference>
<feature type="domain" description="CCHC-type" evidence="2">
    <location>
        <begin position="285"/>
        <end position="301"/>
    </location>
</feature>
<dbReference type="InterPro" id="IPR032567">
    <property type="entry name" value="RTL1-rel"/>
</dbReference>
<protein>
    <submittedName>
        <fullName evidence="4">Uncharacterized protein LOC113851994</fullName>
    </submittedName>
</protein>
<dbReference type="OrthoDB" id="1435240at2759"/>
<evidence type="ECO:0000256" key="1">
    <source>
        <dbReference type="SAM" id="MobiDB-lite"/>
    </source>
</evidence>
<feature type="domain" description="CCHC-type" evidence="2">
    <location>
        <begin position="266"/>
        <end position="281"/>
    </location>
</feature>
<feature type="compositionally biased region" description="Polar residues" evidence="1">
    <location>
        <begin position="236"/>
        <end position="255"/>
    </location>
</feature>
<dbReference type="SMART" id="SM00343">
    <property type="entry name" value="ZnF_C2HC"/>
    <property type="match status" value="2"/>
</dbReference>
<accession>A0A8B8K4Q3</accession>
<proteinExistence type="predicted"/>
<evidence type="ECO:0000259" key="2">
    <source>
        <dbReference type="SMART" id="SM00343"/>
    </source>
</evidence>
<feature type="region of interest" description="Disordered" evidence="1">
    <location>
        <begin position="216"/>
        <end position="260"/>
    </location>
</feature>
<reference evidence="3" key="1">
    <citation type="journal article" date="2019" name="Toxins">
        <title>Detection of Abrin-Like and Prepropulchellin-Like Toxin Genes and Transcripts Using Whole Genome Sequencing and Full-Length Transcript Sequencing of Abrus precatorius.</title>
        <authorList>
            <person name="Hovde B.T."/>
            <person name="Daligault H.E."/>
            <person name="Hanschen E.R."/>
            <person name="Kunde Y.A."/>
            <person name="Johnson M.B."/>
            <person name="Starkenburg S.R."/>
            <person name="Johnson S.L."/>
        </authorList>
    </citation>
    <scope>NUCLEOTIDE SEQUENCE [LARGE SCALE GENOMIC DNA]</scope>
</reference>
<dbReference type="KEGG" id="aprc:113851994"/>
<evidence type="ECO:0000313" key="3">
    <source>
        <dbReference type="Proteomes" id="UP000694853"/>
    </source>
</evidence>
<organism evidence="3 4">
    <name type="scientific">Abrus precatorius</name>
    <name type="common">Indian licorice</name>
    <name type="synonym">Glycine abrus</name>
    <dbReference type="NCBI Taxonomy" id="3816"/>
    <lineage>
        <taxon>Eukaryota</taxon>
        <taxon>Viridiplantae</taxon>
        <taxon>Streptophyta</taxon>
        <taxon>Embryophyta</taxon>
        <taxon>Tracheophyta</taxon>
        <taxon>Spermatophyta</taxon>
        <taxon>Magnoliopsida</taxon>
        <taxon>eudicotyledons</taxon>
        <taxon>Gunneridae</taxon>
        <taxon>Pentapetalae</taxon>
        <taxon>rosids</taxon>
        <taxon>fabids</taxon>
        <taxon>Fabales</taxon>
        <taxon>Fabaceae</taxon>
        <taxon>Papilionoideae</taxon>
        <taxon>50 kb inversion clade</taxon>
        <taxon>NPAAA clade</taxon>
        <taxon>indigoferoid/millettioid clade</taxon>
        <taxon>Abreae</taxon>
        <taxon>Abrus</taxon>
    </lineage>
</organism>
<name>A0A8B8K4Q3_ABRPR</name>
<dbReference type="PANTHER" id="PTHR15503">
    <property type="entry name" value="LDOC1 RELATED"/>
    <property type="match status" value="1"/>
</dbReference>
<dbReference type="Gene3D" id="4.10.60.10">
    <property type="entry name" value="Zinc finger, CCHC-type"/>
    <property type="match status" value="1"/>
</dbReference>
<dbReference type="Pfam" id="PF08284">
    <property type="entry name" value="RVP_2"/>
    <property type="match status" value="1"/>
</dbReference>
<dbReference type="Gene3D" id="2.40.70.10">
    <property type="entry name" value="Acid Proteases"/>
    <property type="match status" value="1"/>
</dbReference>
<dbReference type="InterPro" id="IPR021109">
    <property type="entry name" value="Peptidase_aspartic_dom_sf"/>
</dbReference>
<dbReference type="AlphaFoldDB" id="A0A8B8K4Q3"/>
<dbReference type="GeneID" id="113851994"/>
<dbReference type="RefSeq" id="XP_027338058.1">
    <property type="nucleotide sequence ID" value="XM_027482257.1"/>
</dbReference>
<dbReference type="PANTHER" id="PTHR15503:SF45">
    <property type="entry name" value="RNA-DIRECTED DNA POLYMERASE HOMOLOG"/>
    <property type="match status" value="1"/>
</dbReference>
<dbReference type="InterPro" id="IPR036875">
    <property type="entry name" value="Znf_CCHC_sf"/>
</dbReference>
<dbReference type="InterPro" id="IPR005162">
    <property type="entry name" value="Retrotrans_gag_dom"/>
</dbReference>
<dbReference type="Proteomes" id="UP000694853">
    <property type="component" value="Unplaced"/>
</dbReference>
<dbReference type="InterPro" id="IPR001878">
    <property type="entry name" value="Znf_CCHC"/>
</dbReference>
<gene>
    <name evidence="4" type="primary">LOC113851994</name>
</gene>
<dbReference type="CDD" id="cd00303">
    <property type="entry name" value="retropepsin_like"/>
    <property type="match status" value="1"/>
</dbReference>
<dbReference type="SUPFAM" id="SSF57756">
    <property type="entry name" value="Retrovirus zinc finger-like domains"/>
    <property type="match status" value="1"/>
</dbReference>
<dbReference type="GO" id="GO:0003676">
    <property type="term" value="F:nucleic acid binding"/>
    <property type="evidence" value="ECO:0007669"/>
    <property type="project" value="InterPro"/>
</dbReference>
<evidence type="ECO:0000313" key="4">
    <source>
        <dbReference type="RefSeq" id="XP_027338058.1"/>
    </source>
</evidence>
<reference evidence="4" key="2">
    <citation type="submission" date="2025-08" db="UniProtKB">
        <authorList>
            <consortium name="RefSeq"/>
        </authorList>
    </citation>
    <scope>IDENTIFICATION</scope>
    <source>
        <tissue evidence="4">Young leaves</tissue>
    </source>
</reference>
<dbReference type="Pfam" id="PF03732">
    <property type="entry name" value="Retrotrans_gag"/>
    <property type="match status" value="1"/>
</dbReference>
<keyword evidence="3" id="KW-1185">Reference proteome</keyword>